<sequence length="75" mass="9171">MLFDWYTTDAVYIYTLRIYVQVHRRSALGEGRSDKWERIRRTRNRIQNLAQEFGVCEPVAKWVDRRVLKVNWKIV</sequence>
<keyword evidence="2" id="KW-1185">Reference proteome</keyword>
<evidence type="ECO:0000313" key="1">
    <source>
        <dbReference type="EMBL" id="KIM73425.1"/>
    </source>
</evidence>
<accession>A0A0C3ELF8</accession>
<dbReference type="HOGENOM" id="CLU_2671950_0_0_1"/>
<name>A0A0C3ELF8_PILCF</name>
<dbReference type="AlphaFoldDB" id="A0A0C3ELF8"/>
<gene>
    <name evidence="1" type="ORF">PILCRDRAFT_829156</name>
</gene>
<protein>
    <submittedName>
        <fullName evidence="1">Uncharacterized protein</fullName>
    </submittedName>
</protein>
<evidence type="ECO:0000313" key="2">
    <source>
        <dbReference type="Proteomes" id="UP000054166"/>
    </source>
</evidence>
<reference evidence="1 2" key="1">
    <citation type="submission" date="2014-04" db="EMBL/GenBank/DDBJ databases">
        <authorList>
            <consortium name="DOE Joint Genome Institute"/>
            <person name="Kuo A."/>
            <person name="Tarkka M."/>
            <person name="Buscot F."/>
            <person name="Kohler A."/>
            <person name="Nagy L.G."/>
            <person name="Floudas D."/>
            <person name="Copeland A."/>
            <person name="Barry K.W."/>
            <person name="Cichocki N."/>
            <person name="Veneault-Fourrey C."/>
            <person name="LaButti K."/>
            <person name="Lindquist E.A."/>
            <person name="Lipzen A."/>
            <person name="Lundell T."/>
            <person name="Morin E."/>
            <person name="Murat C."/>
            <person name="Sun H."/>
            <person name="Tunlid A."/>
            <person name="Henrissat B."/>
            <person name="Grigoriev I.V."/>
            <person name="Hibbett D.S."/>
            <person name="Martin F."/>
            <person name="Nordberg H.P."/>
            <person name="Cantor M.N."/>
            <person name="Hua S.X."/>
        </authorList>
    </citation>
    <scope>NUCLEOTIDE SEQUENCE [LARGE SCALE GENOMIC DNA]</scope>
    <source>
        <strain evidence="1 2">F 1598</strain>
    </source>
</reference>
<dbReference type="EMBL" id="KN833082">
    <property type="protein sequence ID" value="KIM73425.1"/>
    <property type="molecule type" value="Genomic_DNA"/>
</dbReference>
<organism evidence="1 2">
    <name type="scientific">Piloderma croceum (strain F 1598)</name>
    <dbReference type="NCBI Taxonomy" id="765440"/>
    <lineage>
        <taxon>Eukaryota</taxon>
        <taxon>Fungi</taxon>
        <taxon>Dikarya</taxon>
        <taxon>Basidiomycota</taxon>
        <taxon>Agaricomycotina</taxon>
        <taxon>Agaricomycetes</taxon>
        <taxon>Agaricomycetidae</taxon>
        <taxon>Atheliales</taxon>
        <taxon>Atheliaceae</taxon>
        <taxon>Piloderma</taxon>
    </lineage>
</organism>
<dbReference type="InParanoid" id="A0A0C3ELF8"/>
<reference evidence="2" key="2">
    <citation type="submission" date="2015-01" db="EMBL/GenBank/DDBJ databases">
        <title>Evolutionary Origins and Diversification of the Mycorrhizal Mutualists.</title>
        <authorList>
            <consortium name="DOE Joint Genome Institute"/>
            <consortium name="Mycorrhizal Genomics Consortium"/>
            <person name="Kohler A."/>
            <person name="Kuo A."/>
            <person name="Nagy L.G."/>
            <person name="Floudas D."/>
            <person name="Copeland A."/>
            <person name="Barry K.W."/>
            <person name="Cichocki N."/>
            <person name="Veneault-Fourrey C."/>
            <person name="LaButti K."/>
            <person name="Lindquist E.A."/>
            <person name="Lipzen A."/>
            <person name="Lundell T."/>
            <person name="Morin E."/>
            <person name="Murat C."/>
            <person name="Riley R."/>
            <person name="Ohm R."/>
            <person name="Sun H."/>
            <person name="Tunlid A."/>
            <person name="Henrissat B."/>
            <person name="Grigoriev I.V."/>
            <person name="Hibbett D.S."/>
            <person name="Martin F."/>
        </authorList>
    </citation>
    <scope>NUCLEOTIDE SEQUENCE [LARGE SCALE GENOMIC DNA]</scope>
    <source>
        <strain evidence="2">F 1598</strain>
    </source>
</reference>
<proteinExistence type="predicted"/>
<dbReference type="Proteomes" id="UP000054166">
    <property type="component" value="Unassembled WGS sequence"/>
</dbReference>